<dbReference type="Gene3D" id="3.60.40.10">
    <property type="entry name" value="PPM-type phosphatase domain"/>
    <property type="match status" value="1"/>
</dbReference>
<keyword evidence="3" id="KW-1185">Reference proteome</keyword>
<reference evidence="2" key="1">
    <citation type="submission" date="2020-05" db="EMBL/GenBank/DDBJ databases">
        <title>Mycena genomes resolve the evolution of fungal bioluminescence.</title>
        <authorList>
            <person name="Tsai I.J."/>
        </authorList>
    </citation>
    <scope>NUCLEOTIDE SEQUENCE</scope>
    <source>
        <strain evidence="2">171206Taipei</strain>
    </source>
</reference>
<dbReference type="Pfam" id="PF00481">
    <property type="entry name" value="PP2C"/>
    <property type="match status" value="1"/>
</dbReference>
<dbReference type="RefSeq" id="XP_037218795.1">
    <property type="nucleotide sequence ID" value="XM_037365553.1"/>
</dbReference>
<dbReference type="InterPro" id="IPR015655">
    <property type="entry name" value="PP2C"/>
</dbReference>
<sequence>MVVVVAIVDSQNITSMSKTVQPGIHQDCLPTKDQDRTVVLPFEHGTIIAIFDGHLGDELAYYASKYFLQLIVEIFDPTAQDLEERIIDTFQYFDDYLLGCVTKLFPGRSWMDSKWDNFDNVYKVIDRDPDFSSGRPTVVGTTVLLGIIDKAKQSIWVVSLGDSCAIRGRMQRGKMVPLIMNEYHNCKNEEEVAKIEREHPGEKDLVVHGGTLGGLRITRALGDHMFKVEIPLASKILASYVPCPIPRFLFRKWAENGNITPPYISCIPSVRKFDLMPGDIVVFASDGLADSLAWPDSRDCWEAIMPLLIGVDDERLGHRCFKPPAGAEVNKAELLIRNVLFGDDNVKMAGVLMDRWRDDISVVVVEVDELEYCQAATRT</sequence>
<dbReference type="Proteomes" id="UP000636479">
    <property type="component" value="Unassembled WGS sequence"/>
</dbReference>
<evidence type="ECO:0000313" key="3">
    <source>
        <dbReference type="Proteomes" id="UP000636479"/>
    </source>
</evidence>
<dbReference type="GeneID" id="59348069"/>
<dbReference type="PROSITE" id="PS51746">
    <property type="entry name" value="PPM_2"/>
    <property type="match status" value="1"/>
</dbReference>
<evidence type="ECO:0000313" key="2">
    <source>
        <dbReference type="EMBL" id="KAF7299407.1"/>
    </source>
</evidence>
<dbReference type="SMART" id="SM00332">
    <property type="entry name" value="PP2Cc"/>
    <property type="match status" value="1"/>
</dbReference>
<dbReference type="InterPro" id="IPR036457">
    <property type="entry name" value="PPM-type-like_dom_sf"/>
</dbReference>
<dbReference type="PANTHER" id="PTHR13832">
    <property type="entry name" value="PROTEIN PHOSPHATASE 2C"/>
    <property type="match status" value="1"/>
</dbReference>
<evidence type="ECO:0000259" key="1">
    <source>
        <dbReference type="PROSITE" id="PS51746"/>
    </source>
</evidence>
<organism evidence="2 3">
    <name type="scientific">Mycena indigotica</name>
    <dbReference type="NCBI Taxonomy" id="2126181"/>
    <lineage>
        <taxon>Eukaryota</taxon>
        <taxon>Fungi</taxon>
        <taxon>Dikarya</taxon>
        <taxon>Basidiomycota</taxon>
        <taxon>Agaricomycotina</taxon>
        <taxon>Agaricomycetes</taxon>
        <taxon>Agaricomycetidae</taxon>
        <taxon>Agaricales</taxon>
        <taxon>Marasmiineae</taxon>
        <taxon>Mycenaceae</taxon>
        <taxon>Mycena</taxon>
    </lineage>
</organism>
<proteinExistence type="predicted"/>
<dbReference type="PANTHER" id="PTHR13832:SF792">
    <property type="entry name" value="GM14286P"/>
    <property type="match status" value="1"/>
</dbReference>
<dbReference type="InterPro" id="IPR001932">
    <property type="entry name" value="PPM-type_phosphatase-like_dom"/>
</dbReference>
<dbReference type="SUPFAM" id="SSF81606">
    <property type="entry name" value="PP2C-like"/>
    <property type="match status" value="1"/>
</dbReference>
<dbReference type="OrthoDB" id="19329at2759"/>
<protein>
    <submittedName>
        <fullName evidence="2">PPM-type phosphatase domain-containing protein</fullName>
    </submittedName>
</protein>
<gene>
    <name evidence="2" type="ORF">MIND_00890500</name>
</gene>
<accession>A0A8H6SIE2</accession>
<dbReference type="GO" id="GO:0004722">
    <property type="term" value="F:protein serine/threonine phosphatase activity"/>
    <property type="evidence" value="ECO:0007669"/>
    <property type="project" value="InterPro"/>
</dbReference>
<dbReference type="EMBL" id="JACAZF010000007">
    <property type="protein sequence ID" value="KAF7299407.1"/>
    <property type="molecule type" value="Genomic_DNA"/>
</dbReference>
<name>A0A8H6SIE2_9AGAR</name>
<feature type="domain" description="PPM-type phosphatase" evidence="1">
    <location>
        <begin position="14"/>
        <end position="367"/>
    </location>
</feature>
<dbReference type="AlphaFoldDB" id="A0A8H6SIE2"/>
<comment type="caution">
    <text evidence="2">The sequence shown here is derived from an EMBL/GenBank/DDBJ whole genome shotgun (WGS) entry which is preliminary data.</text>
</comment>
<dbReference type="CDD" id="cd00143">
    <property type="entry name" value="PP2Cc"/>
    <property type="match status" value="1"/>
</dbReference>